<name>A0ABP8PJH3_9NOCA</name>
<organism evidence="5 6">
    <name type="scientific">Rhodococcus olei</name>
    <dbReference type="NCBI Taxonomy" id="2161675"/>
    <lineage>
        <taxon>Bacteria</taxon>
        <taxon>Bacillati</taxon>
        <taxon>Actinomycetota</taxon>
        <taxon>Actinomycetes</taxon>
        <taxon>Mycobacteriales</taxon>
        <taxon>Nocardiaceae</taxon>
        <taxon>Rhodococcus</taxon>
    </lineage>
</organism>
<keyword evidence="2" id="KW-0560">Oxidoreductase</keyword>
<dbReference type="PANTHER" id="PTHR42804">
    <property type="entry name" value="ALDEHYDE DEHYDROGENASE"/>
    <property type="match status" value="1"/>
</dbReference>
<dbReference type="Gene3D" id="3.40.605.10">
    <property type="entry name" value="Aldehyde Dehydrogenase, Chain A, domain 1"/>
    <property type="match status" value="1"/>
</dbReference>
<dbReference type="InterPro" id="IPR015590">
    <property type="entry name" value="Aldehyde_DH_dom"/>
</dbReference>
<comment type="similarity">
    <text evidence="1">Belongs to the aldehyde dehydrogenase family.</text>
</comment>
<gene>
    <name evidence="5" type="ORF">GCM10023094_46580</name>
</gene>
<dbReference type="PANTHER" id="PTHR42804:SF1">
    <property type="entry name" value="ALDEHYDE DEHYDROGENASE-RELATED"/>
    <property type="match status" value="1"/>
</dbReference>
<reference evidence="6" key="1">
    <citation type="journal article" date="2019" name="Int. J. Syst. Evol. Microbiol.">
        <title>The Global Catalogue of Microorganisms (GCM) 10K type strain sequencing project: providing services to taxonomists for standard genome sequencing and annotation.</title>
        <authorList>
            <consortium name="The Broad Institute Genomics Platform"/>
            <consortium name="The Broad Institute Genome Sequencing Center for Infectious Disease"/>
            <person name="Wu L."/>
            <person name="Ma J."/>
        </authorList>
    </citation>
    <scope>NUCLEOTIDE SEQUENCE [LARGE SCALE GENOMIC DNA]</scope>
    <source>
        <strain evidence="6">JCM 32206</strain>
    </source>
</reference>
<accession>A0ABP8PJH3</accession>
<dbReference type="Gene3D" id="3.40.309.10">
    <property type="entry name" value="Aldehyde Dehydrogenase, Chain A, domain 2"/>
    <property type="match status" value="1"/>
</dbReference>
<dbReference type="SUPFAM" id="SSF53720">
    <property type="entry name" value="ALDH-like"/>
    <property type="match status" value="1"/>
</dbReference>
<dbReference type="EMBL" id="BAABFB010000070">
    <property type="protein sequence ID" value="GAA4487750.1"/>
    <property type="molecule type" value="Genomic_DNA"/>
</dbReference>
<comment type="caution">
    <text evidence="5">The sequence shown here is derived from an EMBL/GenBank/DDBJ whole genome shotgun (WGS) entry which is preliminary data.</text>
</comment>
<protein>
    <submittedName>
        <fullName evidence="5">Aldehyde dehydrogenase family protein</fullName>
    </submittedName>
</protein>
<evidence type="ECO:0000313" key="5">
    <source>
        <dbReference type="EMBL" id="GAA4487750.1"/>
    </source>
</evidence>
<evidence type="ECO:0000256" key="3">
    <source>
        <dbReference type="SAM" id="MobiDB-lite"/>
    </source>
</evidence>
<sequence>MTGRHPDLARGGTEMTESQSRSVGTAAVDQALADLSEGEKVWAGLSLAERGRLLDRVHELTVAHAQEWVDAAAGIKGLSAASPLRGEEWMSGPYAVATATALLSASVAKLARGESPLAGADFGTAPGGRTTVQVLPLSVYDRLLLSGFSAEVWLEPGVDGATARREAGLAQRDPSRTAGVGAVLGAGNITSIAPLDTLYELIAHNRVVALKLNPITDPLLPVLTKVLDPFIAIGAVRILTGGADVGSYLVQHDLVDHVHMTGSALTHDAIVFGTGEEGARRKAAGDPILDKEISSELGGVSPTVVLPGEWSRADIEFQAEHLATQRLHNNGYNCVASQVVVLSAQWPQREEFLAALRAAIDRAPARPAYYPGSDDRVAKATTTYPDAERLGGGARVLVSGLRPEQFPPLLETEYFAPVLGVIELPSTGAEFATQAAAVANEQFVGTLGVNVIAHPHTIRDLGGDFDAMLENLRYGTIAVNAWTGVGYLSAAATWGAFPGHTLEDVQSGIGIVHNALLIDRSERTVVRGPFRPSPRSLLHGEMSISPKPPWFVTNRTASTTGRLLTGFAGDPSWMRLPALFASALRG</sequence>
<dbReference type="InterPro" id="IPR016162">
    <property type="entry name" value="Ald_DH_N"/>
</dbReference>
<evidence type="ECO:0000259" key="4">
    <source>
        <dbReference type="Pfam" id="PF00171"/>
    </source>
</evidence>
<feature type="domain" description="Aldehyde dehydrogenase" evidence="4">
    <location>
        <begin position="179"/>
        <end position="362"/>
    </location>
</feature>
<feature type="region of interest" description="Disordered" evidence="3">
    <location>
        <begin position="1"/>
        <end position="24"/>
    </location>
</feature>
<dbReference type="Proteomes" id="UP001501183">
    <property type="component" value="Unassembled WGS sequence"/>
</dbReference>
<dbReference type="InterPro" id="IPR016161">
    <property type="entry name" value="Ald_DH/histidinol_DH"/>
</dbReference>
<dbReference type="Pfam" id="PF00171">
    <property type="entry name" value="Aldedh"/>
    <property type="match status" value="1"/>
</dbReference>
<evidence type="ECO:0000256" key="1">
    <source>
        <dbReference type="ARBA" id="ARBA00009986"/>
    </source>
</evidence>
<keyword evidence="6" id="KW-1185">Reference proteome</keyword>
<proteinExistence type="inferred from homology"/>
<dbReference type="InterPro" id="IPR016163">
    <property type="entry name" value="Ald_DH_C"/>
</dbReference>
<evidence type="ECO:0000313" key="6">
    <source>
        <dbReference type="Proteomes" id="UP001501183"/>
    </source>
</evidence>
<evidence type="ECO:0000256" key="2">
    <source>
        <dbReference type="ARBA" id="ARBA00023002"/>
    </source>
</evidence>